<dbReference type="Proteomes" id="UP000515955">
    <property type="component" value="Chromosome"/>
</dbReference>
<dbReference type="PROSITE" id="PS51462">
    <property type="entry name" value="NUDIX"/>
    <property type="match status" value="1"/>
</dbReference>
<organism evidence="8 9">
    <name type="scientific">Sphingomonas rhizophila</name>
    <dbReference type="NCBI Taxonomy" id="2071607"/>
    <lineage>
        <taxon>Bacteria</taxon>
        <taxon>Pseudomonadati</taxon>
        <taxon>Pseudomonadota</taxon>
        <taxon>Alphaproteobacteria</taxon>
        <taxon>Sphingomonadales</taxon>
        <taxon>Sphingomonadaceae</taxon>
        <taxon>Sphingomonas</taxon>
    </lineage>
</organism>
<dbReference type="PANTHER" id="PTHR12318">
    <property type="entry name" value="TESTOSTERONE-REGULATED PROTEIN RP2"/>
    <property type="match status" value="1"/>
</dbReference>
<evidence type="ECO:0000256" key="2">
    <source>
        <dbReference type="ARBA" id="ARBA00001946"/>
    </source>
</evidence>
<keyword evidence="6" id="KW-0464">Manganese</keyword>
<keyword evidence="4" id="KW-0378">Hydrolase</keyword>
<dbReference type="PANTHER" id="PTHR12318:SF0">
    <property type="entry name" value="ACYL-COENZYME A DIPHOSPHATASE NUDT19"/>
    <property type="match status" value="1"/>
</dbReference>
<dbReference type="Gene3D" id="3.90.79.10">
    <property type="entry name" value="Nucleoside Triphosphate Pyrophosphohydrolase"/>
    <property type="match status" value="1"/>
</dbReference>
<gene>
    <name evidence="8" type="ORF">H9L12_07370</name>
</gene>
<keyword evidence="9" id="KW-1185">Reference proteome</keyword>
<feature type="domain" description="Nudix hydrolase" evidence="7">
    <location>
        <begin position="6"/>
        <end position="192"/>
    </location>
</feature>
<dbReference type="InterPro" id="IPR015797">
    <property type="entry name" value="NUDIX_hydrolase-like_dom_sf"/>
</dbReference>
<dbReference type="InterPro" id="IPR000086">
    <property type="entry name" value="NUDIX_hydrolase_dom"/>
</dbReference>
<proteinExistence type="predicted"/>
<dbReference type="InterPro" id="IPR039121">
    <property type="entry name" value="NUDT19"/>
</dbReference>
<dbReference type="GO" id="GO:0016818">
    <property type="term" value="F:hydrolase activity, acting on acid anhydrides, in phosphorus-containing anhydrides"/>
    <property type="evidence" value="ECO:0007669"/>
    <property type="project" value="InterPro"/>
</dbReference>
<evidence type="ECO:0000313" key="8">
    <source>
        <dbReference type="EMBL" id="QNN64196.1"/>
    </source>
</evidence>
<protein>
    <submittedName>
        <fullName evidence="8">NUDIX domain-containing protein</fullName>
    </submittedName>
</protein>
<name>A0A7G9S8M1_9SPHN</name>
<dbReference type="GO" id="GO:0046872">
    <property type="term" value="F:metal ion binding"/>
    <property type="evidence" value="ECO:0007669"/>
    <property type="project" value="UniProtKB-KW"/>
</dbReference>
<keyword evidence="5" id="KW-0460">Magnesium</keyword>
<accession>A0A7G9S8M1</accession>
<comment type="cofactor">
    <cofactor evidence="2">
        <name>Mg(2+)</name>
        <dbReference type="ChEBI" id="CHEBI:18420"/>
    </cofactor>
</comment>
<dbReference type="AlphaFoldDB" id="A0A7G9S8M1"/>
<evidence type="ECO:0000256" key="5">
    <source>
        <dbReference type="ARBA" id="ARBA00022842"/>
    </source>
</evidence>
<keyword evidence="3" id="KW-0479">Metal-binding</keyword>
<dbReference type="Pfam" id="PF00293">
    <property type="entry name" value="NUDIX"/>
    <property type="match status" value="1"/>
</dbReference>
<evidence type="ECO:0000313" key="9">
    <source>
        <dbReference type="Proteomes" id="UP000515955"/>
    </source>
</evidence>
<dbReference type="RefSeq" id="WP_187541196.1">
    <property type="nucleotide sequence ID" value="NZ_CP060717.1"/>
</dbReference>
<dbReference type="KEGG" id="srhi:H9L12_07370"/>
<evidence type="ECO:0000259" key="7">
    <source>
        <dbReference type="PROSITE" id="PS51462"/>
    </source>
</evidence>
<evidence type="ECO:0000256" key="3">
    <source>
        <dbReference type="ARBA" id="ARBA00022723"/>
    </source>
</evidence>
<dbReference type="EMBL" id="CP060717">
    <property type="protein sequence ID" value="QNN64196.1"/>
    <property type="molecule type" value="Genomic_DNA"/>
</dbReference>
<evidence type="ECO:0000256" key="4">
    <source>
        <dbReference type="ARBA" id="ARBA00022801"/>
    </source>
</evidence>
<evidence type="ECO:0000256" key="1">
    <source>
        <dbReference type="ARBA" id="ARBA00001936"/>
    </source>
</evidence>
<comment type="cofactor">
    <cofactor evidence="1">
        <name>Mn(2+)</name>
        <dbReference type="ChEBI" id="CHEBI:29035"/>
    </cofactor>
</comment>
<dbReference type="SUPFAM" id="SSF55811">
    <property type="entry name" value="Nudix"/>
    <property type="match status" value="1"/>
</dbReference>
<sequence>MDDEQPAIPAATLIVMRESAGGPPDLLMVERESSMAFAGGALVFPGGRVDDADHRLAERFGAPGEGARVTAIRETLEESGIAVGLGPVEAFHALELQQALIGGEPFADLVARHDLALELNGLVPFARWKPSFHQTRRFDTIFYLASAPVGEWSPNPQPGECAAAEWIGAAAVLDRVAAGTAGAIFPTKRNLERLARFADFSQAVEDARRYPMDTIVPWVEERGGERHVCIPPDRGYPVTSEPLTSAVRA</sequence>
<reference evidence="8 9" key="1">
    <citation type="submission" date="2020-08" db="EMBL/GenBank/DDBJ databases">
        <title>Genome sequence of Sphingomonas rhizophila KACC 19189T.</title>
        <authorList>
            <person name="Hyun D.-W."/>
            <person name="Bae J.-W."/>
        </authorList>
    </citation>
    <scope>NUCLEOTIDE SEQUENCE [LARGE SCALE GENOMIC DNA]</scope>
    <source>
        <strain evidence="8 9">KACC 19189</strain>
    </source>
</reference>
<evidence type="ECO:0000256" key="6">
    <source>
        <dbReference type="ARBA" id="ARBA00023211"/>
    </source>
</evidence>